<dbReference type="EMBL" id="JAIQCV010000004">
    <property type="protein sequence ID" value="KAH1108523.1"/>
    <property type="molecule type" value="Genomic_DNA"/>
</dbReference>
<dbReference type="InterPro" id="IPR036397">
    <property type="entry name" value="RNaseH_sf"/>
</dbReference>
<evidence type="ECO:0000313" key="3">
    <source>
        <dbReference type="Proteomes" id="UP000828251"/>
    </source>
</evidence>
<comment type="caution">
    <text evidence="2">The sequence shown here is derived from an EMBL/GenBank/DDBJ whole genome shotgun (WGS) entry which is preliminary data.</text>
</comment>
<dbReference type="Gene3D" id="3.30.420.10">
    <property type="entry name" value="Ribonuclease H-like superfamily/Ribonuclease H"/>
    <property type="match status" value="1"/>
</dbReference>
<reference evidence="2 3" key="1">
    <citation type="journal article" date="2021" name="Plant Biotechnol. J.">
        <title>Multi-omics assisted identification of the key and species-specific regulatory components of drought-tolerant mechanisms in Gossypium stocksii.</title>
        <authorList>
            <person name="Yu D."/>
            <person name="Ke L."/>
            <person name="Zhang D."/>
            <person name="Wu Y."/>
            <person name="Sun Y."/>
            <person name="Mei J."/>
            <person name="Sun J."/>
            <person name="Sun Y."/>
        </authorList>
    </citation>
    <scope>NUCLEOTIDE SEQUENCE [LARGE SCALE GENOMIC DNA]</scope>
    <source>
        <strain evidence="3">cv. E1</strain>
        <tissue evidence="2">Leaf</tissue>
    </source>
</reference>
<dbReference type="SUPFAM" id="SSF53098">
    <property type="entry name" value="Ribonuclease H-like"/>
    <property type="match status" value="1"/>
</dbReference>
<protein>
    <recommendedName>
        <fullName evidence="1">RNase H type-1 domain-containing protein</fullName>
    </recommendedName>
</protein>
<accession>A0A9D4AE78</accession>
<keyword evidence="3" id="KW-1185">Reference proteome</keyword>
<dbReference type="AlphaFoldDB" id="A0A9D4AE78"/>
<dbReference type="GO" id="GO:0004523">
    <property type="term" value="F:RNA-DNA hybrid ribonuclease activity"/>
    <property type="evidence" value="ECO:0007669"/>
    <property type="project" value="InterPro"/>
</dbReference>
<dbReference type="Pfam" id="PF13456">
    <property type="entry name" value="RVT_3"/>
    <property type="match status" value="1"/>
</dbReference>
<dbReference type="Proteomes" id="UP000828251">
    <property type="component" value="Unassembled WGS sequence"/>
</dbReference>
<gene>
    <name evidence="2" type="ORF">J1N35_012291</name>
</gene>
<dbReference type="GO" id="GO:0003676">
    <property type="term" value="F:nucleic acid binding"/>
    <property type="evidence" value="ECO:0007669"/>
    <property type="project" value="InterPro"/>
</dbReference>
<sequence length="104" mass="11887">MVIGMAHVLEIEARAILEGLKLAWMRGFRQVEVESDNALLIDSIRNGFVANREQGLSWSVWAQDGNHHVAVRNLVSSHRHRRPWGRFPPLTSNSVPIFDFDSRL</sequence>
<dbReference type="InterPro" id="IPR012337">
    <property type="entry name" value="RNaseH-like_sf"/>
</dbReference>
<proteinExistence type="predicted"/>
<dbReference type="OrthoDB" id="950188at2759"/>
<feature type="domain" description="RNase H type-1" evidence="1">
    <location>
        <begin position="5"/>
        <end position="51"/>
    </location>
</feature>
<organism evidence="2 3">
    <name type="scientific">Gossypium stocksii</name>
    <dbReference type="NCBI Taxonomy" id="47602"/>
    <lineage>
        <taxon>Eukaryota</taxon>
        <taxon>Viridiplantae</taxon>
        <taxon>Streptophyta</taxon>
        <taxon>Embryophyta</taxon>
        <taxon>Tracheophyta</taxon>
        <taxon>Spermatophyta</taxon>
        <taxon>Magnoliopsida</taxon>
        <taxon>eudicotyledons</taxon>
        <taxon>Gunneridae</taxon>
        <taxon>Pentapetalae</taxon>
        <taxon>rosids</taxon>
        <taxon>malvids</taxon>
        <taxon>Malvales</taxon>
        <taxon>Malvaceae</taxon>
        <taxon>Malvoideae</taxon>
        <taxon>Gossypium</taxon>
    </lineage>
</organism>
<evidence type="ECO:0000259" key="1">
    <source>
        <dbReference type="Pfam" id="PF13456"/>
    </source>
</evidence>
<evidence type="ECO:0000313" key="2">
    <source>
        <dbReference type="EMBL" id="KAH1108523.1"/>
    </source>
</evidence>
<dbReference type="InterPro" id="IPR002156">
    <property type="entry name" value="RNaseH_domain"/>
</dbReference>
<name>A0A9D4AE78_9ROSI</name>